<accession>A0AA36F011</accession>
<gene>
    <name evidence="2" type="ORF">OCTVUL_1B029870</name>
</gene>
<keyword evidence="3" id="KW-1185">Reference proteome</keyword>
<feature type="compositionally biased region" description="Gly residues" evidence="1">
    <location>
        <begin position="8"/>
        <end position="25"/>
    </location>
</feature>
<feature type="region of interest" description="Disordered" evidence="1">
    <location>
        <begin position="1"/>
        <end position="25"/>
    </location>
</feature>
<dbReference type="Proteomes" id="UP001162480">
    <property type="component" value="Chromosome 3"/>
</dbReference>
<sequence length="76" mass="7754">MIITEANGDGGSSGRGRAGGGGSGDGGCRHCHFCRSFFIDLGGGGVGGCRYGDCNDLRDIDGKVVDLEKCAIPWLC</sequence>
<evidence type="ECO:0000313" key="3">
    <source>
        <dbReference type="Proteomes" id="UP001162480"/>
    </source>
</evidence>
<organism evidence="2 3">
    <name type="scientific">Octopus vulgaris</name>
    <name type="common">Common octopus</name>
    <dbReference type="NCBI Taxonomy" id="6645"/>
    <lineage>
        <taxon>Eukaryota</taxon>
        <taxon>Metazoa</taxon>
        <taxon>Spiralia</taxon>
        <taxon>Lophotrochozoa</taxon>
        <taxon>Mollusca</taxon>
        <taxon>Cephalopoda</taxon>
        <taxon>Coleoidea</taxon>
        <taxon>Octopodiformes</taxon>
        <taxon>Octopoda</taxon>
        <taxon>Incirrata</taxon>
        <taxon>Octopodidae</taxon>
        <taxon>Octopus</taxon>
    </lineage>
</organism>
<name>A0AA36F011_OCTVU</name>
<protein>
    <submittedName>
        <fullName evidence="2">Uncharacterized protein</fullName>
    </submittedName>
</protein>
<reference evidence="2" key="1">
    <citation type="submission" date="2023-08" db="EMBL/GenBank/DDBJ databases">
        <authorList>
            <person name="Alioto T."/>
            <person name="Alioto T."/>
            <person name="Gomez Garrido J."/>
        </authorList>
    </citation>
    <scope>NUCLEOTIDE SEQUENCE</scope>
</reference>
<dbReference type="AlphaFoldDB" id="A0AA36F011"/>
<evidence type="ECO:0000256" key="1">
    <source>
        <dbReference type="SAM" id="MobiDB-lite"/>
    </source>
</evidence>
<evidence type="ECO:0000313" key="2">
    <source>
        <dbReference type="EMBL" id="CAI9719539.1"/>
    </source>
</evidence>
<dbReference type="EMBL" id="OX597816">
    <property type="protein sequence ID" value="CAI9719539.1"/>
    <property type="molecule type" value="Genomic_DNA"/>
</dbReference>
<proteinExistence type="predicted"/>